<organism evidence="1 2">
    <name type="scientific">Calocera viscosa (strain TUFC12733)</name>
    <dbReference type="NCBI Taxonomy" id="1330018"/>
    <lineage>
        <taxon>Eukaryota</taxon>
        <taxon>Fungi</taxon>
        <taxon>Dikarya</taxon>
        <taxon>Basidiomycota</taxon>
        <taxon>Agaricomycotina</taxon>
        <taxon>Dacrymycetes</taxon>
        <taxon>Dacrymycetales</taxon>
        <taxon>Dacrymycetaceae</taxon>
        <taxon>Calocera</taxon>
    </lineage>
</organism>
<reference evidence="1 2" key="1">
    <citation type="journal article" date="2016" name="Mol. Biol. Evol.">
        <title>Comparative Genomics of Early-Diverging Mushroom-Forming Fungi Provides Insights into the Origins of Lignocellulose Decay Capabilities.</title>
        <authorList>
            <person name="Nagy L.G."/>
            <person name="Riley R."/>
            <person name="Tritt A."/>
            <person name="Adam C."/>
            <person name="Daum C."/>
            <person name="Floudas D."/>
            <person name="Sun H."/>
            <person name="Yadav J.S."/>
            <person name="Pangilinan J."/>
            <person name="Larsson K.H."/>
            <person name="Matsuura K."/>
            <person name="Barry K."/>
            <person name="Labutti K."/>
            <person name="Kuo R."/>
            <person name="Ohm R.A."/>
            <person name="Bhattacharya S.S."/>
            <person name="Shirouzu T."/>
            <person name="Yoshinaga Y."/>
            <person name="Martin F.M."/>
            <person name="Grigoriev I.V."/>
            <person name="Hibbett D.S."/>
        </authorList>
    </citation>
    <scope>NUCLEOTIDE SEQUENCE [LARGE SCALE GENOMIC DNA]</scope>
    <source>
        <strain evidence="1 2">TUFC12733</strain>
    </source>
</reference>
<gene>
    <name evidence="1" type="ORF">CALVIDRAFT_35149</name>
</gene>
<accession>A0A167FMZ1</accession>
<evidence type="ECO:0000313" key="1">
    <source>
        <dbReference type="EMBL" id="KZO89669.1"/>
    </source>
</evidence>
<dbReference type="EMBL" id="KV417372">
    <property type="protein sequence ID" value="KZO89669.1"/>
    <property type="molecule type" value="Genomic_DNA"/>
</dbReference>
<keyword evidence="2" id="KW-1185">Reference proteome</keyword>
<proteinExistence type="predicted"/>
<dbReference type="Proteomes" id="UP000076738">
    <property type="component" value="Unassembled WGS sequence"/>
</dbReference>
<evidence type="ECO:0000313" key="2">
    <source>
        <dbReference type="Proteomes" id="UP000076738"/>
    </source>
</evidence>
<protein>
    <submittedName>
        <fullName evidence="1">Uncharacterized protein</fullName>
    </submittedName>
</protein>
<name>A0A167FMZ1_CALVF</name>
<dbReference type="AlphaFoldDB" id="A0A167FMZ1"/>
<sequence length="94" mass="10164">MRFCTGPSRSERTASGPASLRSLRAHVFTLMIISPFTMIWQRIHHNLLPFSKHLANGVFGFAAVEETRAVRHFAVDSAFRGGGPISASCGSGSC</sequence>